<protein>
    <recommendedName>
        <fullName evidence="3">CN hydrolase domain-containing protein</fullName>
    </recommendedName>
</protein>
<evidence type="ECO:0000256" key="1">
    <source>
        <dbReference type="ARBA" id="ARBA00008225"/>
    </source>
</evidence>
<dbReference type="InterPro" id="IPR003010">
    <property type="entry name" value="C-N_Hydrolase"/>
</dbReference>
<feature type="domain" description="CN hydrolase" evidence="3">
    <location>
        <begin position="287"/>
        <end position="562"/>
    </location>
</feature>
<comment type="similarity">
    <text evidence="1">Belongs to the carbon-nitrogen hydrolase superfamily. BTD/VNN family.</text>
</comment>
<dbReference type="PANTHER" id="PTHR10609">
    <property type="entry name" value="BIOTINIDASE-RELATED"/>
    <property type="match status" value="1"/>
</dbReference>
<evidence type="ECO:0000259" key="3">
    <source>
        <dbReference type="PROSITE" id="PS50263"/>
    </source>
</evidence>
<evidence type="ECO:0000313" key="5">
    <source>
        <dbReference type="Proteomes" id="UP000759131"/>
    </source>
</evidence>
<feature type="domain" description="CN hydrolase" evidence="3">
    <location>
        <begin position="26"/>
        <end position="233"/>
    </location>
</feature>
<gene>
    <name evidence="4" type="ORF">OSB1V03_LOCUS583</name>
</gene>
<dbReference type="EMBL" id="CAJPIZ010000124">
    <property type="protein sequence ID" value="CAG2100517.1"/>
    <property type="molecule type" value="Genomic_DNA"/>
</dbReference>
<organism evidence="4">
    <name type="scientific">Medioppia subpectinata</name>
    <dbReference type="NCBI Taxonomy" id="1979941"/>
    <lineage>
        <taxon>Eukaryota</taxon>
        <taxon>Metazoa</taxon>
        <taxon>Ecdysozoa</taxon>
        <taxon>Arthropoda</taxon>
        <taxon>Chelicerata</taxon>
        <taxon>Arachnida</taxon>
        <taxon>Acari</taxon>
        <taxon>Acariformes</taxon>
        <taxon>Sarcoptiformes</taxon>
        <taxon>Oribatida</taxon>
        <taxon>Brachypylina</taxon>
        <taxon>Oppioidea</taxon>
        <taxon>Oppiidae</taxon>
        <taxon>Medioppia</taxon>
    </lineage>
</organism>
<sequence length="632" mass="72209">MFCRPFHLILLSLAISFLNCENEDCFRAAVFQHLPLGNLTSEEIPVIVKRNLDVFERIASIAAKEGVQMLVYPEDAIINTRYPRSVMATIAERIPDPLTGTHNPCDNPLEYEDRVKTYRLSCFAKHNNLYIVGHYGDRVDCHRSTDVNCPADGYNLYNTDVAFGPDGQVLAKYHKMQLFHEYHYNVPKDEFIYFDTPFGRMGLFVCFDILFRNPGTDLVNKYGVQTMIYPLWWFELEAPPQPPDLAPEVEREVADAPLLSNGNRRHSIGRPLRALWIFLNCENEDCFRAAVFQHLPLGNLTSEEIPVIVKRNLDVFERIASIAAKEGVQMLVYPEDAIINTRYPRSVMAAIAERIPDPLTGTHIPCDNPSEYEDRVKTYRLSCFAKHNNLYIVGHYGDRVDCDRSTDVNCPADGYNLYNTDVAFGPDGQVLAKYHKMQLFHEYHYNVPKDEFIHFDTPFGRMGLFVCFDILFRNPGTDLVNKYGVQTMIYPLWWFDELPFKSANQVQQSWAYTYRVNLLASDMHSPQSGSSGSGIYSGENGAIIDSNIMDQKAVLLIADIPIDSKNTGAKCLTNRYTKRIEMDDIVDTSEYRPLKYTDWKGSAFYKLKGQSNSAEVCNNGFCCQLVICRLLL</sequence>
<reference evidence="4" key="1">
    <citation type="submission" date="2020-11" db="EMBL/GenBank/DDBJ databases">
        <authorList>
            <person name="Tran Van P."/>
        </authorList>
    </citation>
    <scope>NUCLEOTIDE SEQUENCE</scope>
</reference>
<proteinExistence type="inferred from homology"/>
<feature type="chain" id="PRO_5036210872" description="CN hydrolase domain-containing protein" evidence="2">
    <location>
        <begin position="21"/>
        <end position="632"/>
    </location>
</feature>
<name>A0A7R9KDY8_9ACAR</name>
<dbReference type="EMBL" id="OC854699">
    <property type="protein sequence ID" value="CAD7620087.1"/>
    <property type="molecule type" value="Genomic_DNA"/>
</dbReference>
<keyword evidence="2" id="KW-0732">Signal</keyword>
<dbReference type="PROSITE" id="PS50263">
    <property type="entry name" value="CN_HYDROLASE"/>
    <property type="match status" value="2"/>
</dbReference>
<dbReference type="OrthoDB" id="6419659at2759"/>
<evidence type="ECO:0000256" key="2">
    <source>
        <dbReference type="SAM" id="SignalP"/>
    </source>
</evidence>
<evidence type="ECO:0000313" key="4">
    <source>
        <dbReference type="EMBL" id="CAD7620087.1"/>
    </source>
</evidence>
<accession>A0A7R9KDY8</accession>
<feature type="signal peptide" evidence="2">
    <location>
        <begin position="1"/>
        <end position="20"/>
    </location>
</feature>
<dbReference type="Pfam" id="PF00795">
    <property type="entry name" value="CN_hydrolase"/>
    <property type="match status" value="2"/>
</dbReference>
<dbReference type="InterPro" id="IPR036526">
    <property type="entry name" value="C-N_Hydrolase_sf"/>
</dbReference>
<keyword evidence="5" id="KW-1185">Reference proteome</keyword>
<dbReference type="PANTHER" id="PTHR10609:SF27">
    <property type="entry name" value="CN HYDROLASE DOMAIN-CONTAINING PROTEIN-RELATED"/>
    <property type="match status" value="1"/>
</dbReference>
<dbReference type="AlphaFoldDB" id="A0A7R9KDY8"/>
<dbReference type="InterPro" id="IPR040154">
    <property type="entry name" value="Biotinidase/VNN"/>
</dbReference>
<dbReference type="Proteomes" id="UP000759131">
    <property type="component" value="Unassembled WGS sequence"/>
</dbReference>
<dbReference type="Gene3D" id="3.60.110.10">
    <property type="entry name" value="Carbon-nitrogen hydrolase"/>
    <property type="match status" value="2"/>
</dbReference>
<dbReference type="SUPFAM" id="SSF56317">
    <property type="entry name" value="Carbon-nitrogen hydrolase"/>
    <property type="match status" value="2"/>
</dbReference>